<evidence type="ECO:0008006" key="7">
    <source>
        <dbReference type="Google" id="ProtNLM"/>
    </source>
</evidence>
<comment type="similarity">
    <text evidence="2">Belongs to the major facilitator superfamily. Monocarboxylate porter (TC 2.A.1.13) family.</text>
</comment>
<evidence type="ECO:0000313" key="6">
    <source>
        <dbReference type="Proteomes" id="UP000054217"/>
    </source>
</evidence>
<feature type="transmembrane region" description="Helical" evidence="4">
    <location>
        <begin position="54"/>
        <end position="74"/>
    </location>
</feature>
<comment type="subcellular location">
    <subcellularLocation>
        <location evidence="1">Membrane</location>
        <topology evidence="1">Multi-pass membrane protein</topology>
    </subcellularLocation>
</comment>
<gene>
    <name evidence="5" type="ORF">M404DRAFT_1000725</name>
</gene>
<dbReference type="Proteomes" id="UP000054217">
    <property type="component" value="Unassembled WGS sequence"/>
</dbReference>
<feature type="transmembrane region" description="Helical" evidence="4">
    <location>
        <begin position="216"/>
        <end position="236"/>
    </location>
</feature>
<evidence type="ECO:0000256" key="4">
    <source>
        <dbReference type="SAM" id="Phobius"/>
    </source>
</evidence>
<feature type="transmembrane region" description="Helical" evidence="4">
    <location>
        <begin position="150"/>
        <end position="172"/>
    </location>
</feature>
<dbReference type="InParanoid" id="A0A0C3P9J3"/>
<evidence type="ECO:0000256" key="1">
    <source>
        <dbReference type="ARBA" id="ARBA00004141"/>
    </source>
</evidence>
<dbReference type="PANTHER" id="PTHR11360:SF234">
    <property type="entry name" value="MFS-TYPE TRANSPORTER DBAD-RELATED"/>
    <property type="match status" value="1"/>
</dbReference>
<feature type="transmembrane region" description="Helical" evidence="4">
    <location>
        <begin position="349"/>
        <end position="373"/>
    </location>
</feature>
<keyword evidence="4" id="KW-1133">Transmembrane helix</keyword>
<reference evidence="5 6" key="1">
    <citation type="submission" date="2014-04" db="EMBL/GenBank/DDBJ databases">
        <authorList>
            <consortium name="DOE Joint Genome Institute"/>
            <person name="Kuo A."/>
            <person name="Kohler A."/>
            <person name="Costa M.D."/>
            <person name="Nagy L.G."/>
            <person name="Floudas D."/>
            <person name="Copeland A."/>
            <person name="Barry K.W."/>
            <person name="Cichocki N."/>
            <person name="Veneault-Fourrey C."/>
            <person name="LaButti K."/>
            <person name="Lindquist E.A."/>
            <person name="Lipzen A."/>
            <person name="Lundell T."/>
            <person name="Morin E."/>
            <person name="Murat C."/>
            <person name="Sun H."/>
            <person name="Tunlid A."/>
            <person name="Henrissat B."/>
            <person name="Grigoriev I.V."/>
            <person name="Hibbett D.S."/>
            <person name="Martin F."/>
            <person name="Nordberg H.P."/>
            <person name="Cantor M.N."/>
            <person name="Hua S.X."/>
        </authorList>
    </citation>
    <scope>NUCLEOTIDE SEQUENCE [LARGE SCALE GENOMIC DNA]</scope>
    <source>
        <strain evidence="5 6">Marx 270</strain>
    </source>
</reference>
<organism evidence="5 6">
    <name type="scientific">Pisolithus tinctorius Marx 270</name>
    <dbReference type="NCBI Taxonomy" id="870435"/>
    <lineage>
        <taxon>Eukaryota</taxon>
        <taxon>Fungi</taxon>
        <taxon>Dikarya</taxon>
        <taxon>Basidiomycota</taxon>
        <taxon>Agaricomycotina</taxon>
        <taxon>Agaricomycetes</taxon>
        <taxon>Agaricomycetidae</taxon>
        <taxon>Boletales</taxon>
        <taxon>Sclerodermatineae</taxon>
        <taxon>Pisolithaceae</taxon>
        <taxon>Pisolithus</taxon>
    </lineage>
</organism>
<dbReference type="GO" id="GO:0016020">
    <property type="term" value="C:membrane"/>
    <property type="evidence" value="ECO:0007669"/>
    <property type="project" value="UniProtKB-SubCell"/>
</dbReference>
<keyword evidence="6" id="KW-1185">Reference proteome</keyword>
<feature type="transmembrane region" description="Helical" evidence="4">
    <location>
        <begin position="325"/>
        <end position="343"/>
    </location>
</feature>
<feature type="transmembrane region" description="Helical" evidence="4">
    <location>
        <begin position="453"/>
        <end position="475"/>
    </location>
</feature>
<feature type="region of interest" description="Disordered" evidence="3">
    <location>
        <begin position="1"/>
        <end position="35"/>
    </location>
</feature>
<dbReference type="InterPro" id="IPR050327">
    <property type="entry name" value="Proton-linked_MCT"/>
</dbReference>
<dbReference type="STRING" id="870435.A0A0C3P9J3"/>
<keyword evidence="4" id="KW-0812">Transmembrane</keyword>
<dbReference type="Pfam" id="PF07690">
    <property type="entry name" value="MFS_1"/>
    <property type="match status" value="1"/>
</dbReference>
<dbReference type="InterPro" id="IPR036259">
    <property type="entry name" value="MFS_trans_sf"/>
</dbReference>
<feature type="transmembrane region" description="Helical" evidence="4">
    <location>
        <begin position="260"/>
        <end position="282"/>
    </location>
</feature>
<feature type="transmembrane region" description="Helical" evidence="4">
    <location>
        <begin position="184"/>
        <end position="204"/>
    </location>
</feature>
<feature type="transmembrane region" description="Helical" evidence="4">
    <location>
        <begin position="127"/>
        <end position="144"/>
    </location>
</feature>
<dbReference type="Gene3D" id="1.20.1250.20">
    <property type="entry name" value="MFS general substrate transporter like domains"/>
    <property type="match status" value="1"/>
</dbReference>
<reference evidence="6" key="2">
    <citation type="submission" date="2015-01" db="EMBL/GenBank/DDBJ databases">
        <title>Evolutionary Origins and Diversification of the Mycorrhizal Mutualists.</title>
        <authorList>
            <consortium name="DOE Joint Genome Institute"/>
            <consortium name="Mycorrhizal Genomics Consortium"/>
            <person name="Kohler A."/>
            <person name="Kuo A."/>
            <person name="Nagy L.G."/>
            <person name="Floudas D."/>
            <person name="Copeland A."/>
            <person name="Barry K.W."/>
            <person name="Cichocki N."/>
            <person name="Veneault-Fourrey C."/>
            <person name="LaButti K."/>
            <person name="Lindquist E.A."/>
            <person name="Lipzen A."/>
            <person name="Lundell T."/>
            <person name="Morin E."/>
            <person name="Murat C."/>
            <person name="Riley R."/>
            <person name="Ohm R."/>
            <person name="Sun H."/>
            <person name="Tunlid A."/>
            <person name="Henrissat B."/>
            <person name="Grigoriev I.V."/>
            <person name="Hibbett D.S."/>
            <person name="Martin F."/>
        </authorList>
    </citation>
    <scope>NUCLEOTIDE SEQUENCE [LARGE SCALE GENOMIC DNA]</scope>
    <source>
        <strain evidence="6">Marx 270</strain>
    </source>
</reference>
<feature type="transmembrane region" description="Helical" evidence="4">
    <location>
        <begin position="385"/>
        <end position="408"/>
    </location>
</feature>
<evidence type="ECO:0000256" key="3">
    <source>
        <dbReference type="SAM" id="MobiDB-lite"/>
    </source>
</evidence>
<name>A0A0C3P9J3_PISTI</name>
<accession>A0A0C3P9J3</accession>
<keyword evidence="4" id="KW-0472">Membrane</keyword>
<dbReference type="PANTHER" id="PTHR11360">
    <property type="entry name" value="MONOCARBOXYLATE TRANSPORTER"/>
    <property type="match status" value="1"/>
</dbReference>
<dbReference type="AlphaFoldDB" id="A0A0C3P9J3"/>
<dbReference type="GO" id="GO:0022857">
    <property type="term" value="F:transmembrane transporter activity"/>
    <property type="evidence" value="ECO:0007669"/>
    <property type="project" value="InterPro"/>
</dbReference>
<feature type="transmembrane region" description="Helical" evidence="4">
    <location>
        <begin position="94"/>
        <end position="115"/>
    </location>
</feature>
<dbReference type="InterPro" id="IPR011701">
    <property type="entry name" value="MFS"/>
</dbReference>
<evidence type="ECO:0000313" key="5">
    <source>
        <dbReference type="EMBL" id="KIO04214.1"/>
    </source>
</evidence>
<dbReference type="EMBL" id="KN831972">
    <property type="protein sequence ID" value="KIO04214.1"/>
    <property type="molecule type" value="Genomic_DNA"/>
</dbReference>
<dbReference type="HOGENOM" id="CLU_001265_1_1_1"/>
<protein>
    <recommendedName>
        <fullName evidence="7">Major facilitator superfamily (MFS) profile domain-containing protein</fullName>
    </recommendedName>
</protein>
<sequence length="484" mass="52124">MLHEKTTISPDVQPGLTPPRPDTITDDQELHERSSQGITDKYAKYVGGTPDGGLKAWSVIVASMLTTFCSLGYVNSTWGIFQDYYERVLLPDESPSTIAWIGSVQIAFIFLPGLITGRLFDLGHFKIPYFAASCGLIVCTFLTAECKHYWQFFLVQGLFTGLFSGIIYAPAVSVVSHWFSKKKGMALGIVSIGSSLGGILFPIAGQNLLPLVGFKWTVRTFGLMILIALGIANLTIDRRLPPANVQDGLLNLTAFRNPAYTIYCISGMACFLGLYTALTYLPLSATAVGVSTNFSFYLVAIANAASGFGRLSAGLLADQLGPLNAMIPFTSLAGILTFAWPYASSQRELIAISLIYGFASGTYVSLFVAPPMAMGDVGDVGRRMGMFMTIAALGTLAGPPISGAINAWTGGFKDPGFYAGGSLLCCFSRYRRIRALLVVPVCFRRHVNAQCDILLTVAGGIVMFSVLLLFVVRYLHLGQLCGKC</sequence>
<evidence type="ECO:0000256" key="2">
    <source>
        <dbReference type="ARBA" id="ARBA00006727"/>
    </source>
</evidence>
<dbReference type="OrthoDB" id="6509908at2759"/>
<dbReference type="SUPFAM" id="SSF103473">
    <property type="entry name" value="MFS general substrate transporter"/>
    <property type="match status" value="1"/>
</dbReference>
<proteinExistence type="inferred from homology"/>